<name>A0A0V0T599_9BILA</name>
<protein>
    <submittedName>
        <fullName evidence="1">Uncharacterized protein</fullName>
    </submittedName>
</protein>
<comment type="caution">
    <text evidence="1">The sequence shown here is derived from an EMBL/GenBank/DDBJ whole genome shotgun (WGS) entry which is preliminary data.</text>
</comment>
<dbReference type="EMBL" id="JYDJ01000604">
    <property type="protein sequence ID" value="KRX34237.1"/>
    <property type="molecule type" value="Genomic_DNA"/>
</dbReference>
<gene>
    <name evidence="1" type="ORF">T05_13269</name>
</gene>
<reference evidence="1 2" key="1">
    <citation type="submission" date="2015-01" db="EMBL/GenBank/DDBJ databases">
        <title>Evolution of Trichinella species and genotypes.</title>
        <authorList>
            <person name="Korhonen P.K."/>
            <person name="Edoardo P."/>
            <person name="Giuseppe L.R."/>
            <person name="Gasser R.B."/>
        </authorList>
    </citation>
    <scope>NUCLEOTIDE SEQUENCE [LARGE SCALE GENOMIC DNA]</scope>
    <source>
        <strain evidence="1">ISS417</strain>
    </source>
</reference>
<sequence>MCKWGVGGDSTVIRRWKFGEQVCNTELLLERCQSGVSLRLPDGWSCRKRLVCEWLLDSGSWSGMGPGFHSDYVVEMWCAEAWSGGGYSTLIWQWKYGEQVYNPELVLEGCGEFMPLLGRNGSSGKYVLIALRMSVIDREKESIDGRLIGRVGGEVHKCRSGVPLLLNGKKGHQCEWMLDGLTGGIDVRVHNSEWLLDGLWGWGFHYDKVVEIEGGFIDLRIDAGRA</sequence>
<dbReference type="Proteomes" id="UP000055048">
    <property type="component" value="Unassembled WGS sequence"/>
</dbReference>
<dbReference type="AlphaFoldDB" id="A0A0V0T599"/>
<organism evidence="1 2">
    <name type="scientific">Trichinella murrelli</name>
    <dbReference type="NCBI Taxonomy" id="144512"/>
    <lineage>
        <taxon>Eukaryota</taxon>
        <taxon>Metazoa</taxon>
        <taxon>Ecdysozoa</taxon>
        <taxon>Nematoda</taxon>
        <taxon>Enoplea</taxon>
        <taxon>Dorylaimia</taxon>
        <taxon>Trichinellida</taxon>
        <taxon>Trichinellidae</taxon>
        <taxon>Trichinella</taxon>
    </lineage>
</organism>
<accession>A0A0V0T599</accession>
<proteinExistence type="predicted"/>
<dbReference type="OrthoDB" id="5930523at2759"/>
<evidence type="ECO:0000313" key="2">
    <source>
        <dbReference type="Proteomes" id="UP000055048"/>
    </source>
</evidence>
<keyword evidence="2" id="KW-1185">Reference proteome</keyword>
<evidence type="ECO:0000313" key="1">
    <source>
        <dbReference type="EMBL" id="KRX34237.1"/>
    </source>
</evidence>